<dbReference type="Gene3D" id="6.10.250.690">
    <property type="match status" value="1"/>
</dbReference>
<dbReference type="InterPro" id="IPR039420">
    <property type="entry name" value="WalR-like"/>
</dbReference>
<evidence type="ECO:0000256" key="2">
    <source>
        <dbReference type="ARBA" id="ARBA00023015"/>
    </source>
</evidence>
<keyword evidence="2" id="KW-0805">Transcription regulation</keyword>
<dbReference type="Pfam" id="PF00486">
    <property type="entry name" value="Trans_reg_C"/>
    <property type="match status" value="1"/>
</dbReference>
<dbReference type="SUPFAM" id="SSF52172">
    <property type="entry name" value="CheY-like"/>
    <property type="match status" value="1"/>
</dbReference>
<dbReference type="GO" id="GO:0032993">
    <property type="term" value="C:protein-DNA complex"/>
    <property type="evidence" value="ECO:0007669"/>
    <property type="project" value="TreeGrafter"/>
</dbReference>
<dbReference type="SMART" id="SM00448">
    <property type="entry name" value="REC"/>
    <property type="match status" value="1"/>
</dbReference>
<dbReference type="InterPro" id="IPR016032">
    <property type="entry name" value="Sig_transdc_resp-reg_C-effctor"/>
</dbReference>
<dbReference type="Proteomes" id="UP000053244">
    <property type="component" value="Unassembled WGS sequence"/>
</dbReference>
<feature type="domain" description="Response regulatory" evidence="7">
    <location>
        <begin position="4"/>
        <end position="117"/>
    </location>
</feature>
<dbReference type="PROSITE" id="PS51755">
    <property type="entry name" value="OMPR_PHOB"/>
    <property type="match status" value="1"/>
</dbReference>
<keyword evidence="3 6" id="KW-0238">DNA-binding</keyword>
<dbReference type="GO" id="GO:0005829">
    <property type="term" value="C:cytosol"/>
    <property type="evidence" value="ECO:0007669"/>
    <property type="project" value="TreeGrafter"/>
</dbReference>
<sequence length="230" mass="25402">MLARILIAEDDPRQAEIIRRYLQAAGWDPVVVGDGRAAITAIRRRVPDLLILDVLMPEIDGRDVCRVLRVDHDLPILMLTARSSADDRVLGLELGADDYLAKPYDPRELVARVRALLRRAAPRPTADTTLRVGALTVDTAGHVVRAGERDVPCTRGEFAVLAVLAAEPGRVFTRRQLVDRISGLDRNATDRGIDMHVVNLRRKLERDPRNPAYLLTVHGVGYKLTDGSAG</sequence>
<evidence type="ECO:0000313" key="10">
    <source>
        <dbReference type="Proteomes" id="UP000053244"/>
    </source>
</evidence>
<dbReference type="InterPro" id="IPR011006">
    <property type="entry name" value="CheY-like_superfamily"/>
</dbReference>
<evidence type="ECO:0000259" key="7">
    <source>
        <dbReference type="PROSITE" id="PS50110"/>
    </source>
</evidence>
<dbReference type="InterPro" id="IPR001867">
    <property type="entry name" value="OmpR/PhoB-type_DNA-bd"/>
</dbReference>
<dbReference type="GO" id="GO:0000976">
    <property type="term" value="F:transcription cis-regulatory region binding"/>
    <property type="evidence" value="ECO:0007669"/>
    <property type="project" value="TreeGrafter"/>
</dbReference>
<dbReference type="InterPro" id="IPR001789">
    <property type="entry name" value="Sig_transdc_resp-reg_receiver"/>
</dbReference>
<dbReference type="AlphaFoldDB" id="A0A117MP14"/>
<feature type="domain" description="OmpR/PhoB-type" evidence="8">
    <location>
        <begin position="127"/>
        <end position="226"/>
    </location>
</feature>
<reference evidence="9 10" key="1">
    <citation type="submission" date="2015-10" db="EMBL/GenBank/DDBJ databases">
        <authorList>
            <person name="Gilbert D.G."/>
        </authorList>
    </citation>
    <scope>NUCLEOTIDE SEQUENCE [LARGE SCALE GENOMIC DNA]</scope>
    <source>
        <strain evidence="9 10">NRRL B-16712</strain>
    </source>
</reference>
<keyword evidence="4" id="KW-0804">Transcription</keyword>
<dbReference type="GO" id="GO:0000156">
    <property type="term" value="F:phosphorelay response regulator activity"/>
    <property type="evidence" value="ECO:0007669"/>
    <property type="project" value="TreeGrafter"/>
</dbReference>
<organism evidence="9 10">
    <name type="scientific">Actinoplanes awajinensis subsp. mycoplanecinus</name>
    <dbReference type="NCBI Taxonomy" id="135947"/>
    <lineage>
        <taxon>Bacteria</taxon>
        <taxon>Bacillati</taxon>
        <taxon>Actinomycetota</taxon>
        <taxon>Actinomycetes</taxon>
        <taxon>Micromonosporales</taxon>
        <taxon>Micromonosporaceae</taxon>
        <taxon>Actinoplanes</taxon>
    </lineage>
</organism>
<evidence type="ECO:0000259" key="8">
    <source>
        <dbReference type="PROSITE" id="PS51755"/>
    </source>
</evidence>
<name>A0A117MP14_9ACTN</name>
<protein>
    <submittedName>
        <fullName evidence="9">XRE family transcriptional regulator</fullName>
    </submittedName>
</protein>
<feature type="modified residue" description="4-aspartylphosphate" evidence="5">
    <location>
        <position position="53"/>
    </location>
</feature>
<dbReference type="SUPFAM" id="SSF46894">
    <property type="entry name" value="C-terminal effector domain of the bipartite response regulators"/>
    <property type="match status" value="1"/>
</dbReference>
<dbReference type="OrthoDB" id="3231823at2"/>
<dbReference type="CDD" id="cd00383">
    <property type="entry name" value="trans_reg_C"/>
    <property type="match status" value="1"/>
</dbReference>
<dbReference type="Pfam" id="PF00072">
    <property type="entry name" value="Response_reg"/>
    <property type="match status" value="1"/>
</dbReference>
<dbReference type="Gene3D" id="1.10.10.10">
    <property type="entry name" value="Winged helix-like DNA-binding domain superfamily/Winged helix DNA-binding domain"/>
    <property type="match status" value="1"/>
</dbReference>
<dbReference type="GO" id="GO:0006355">
    <property type="term" value="P:regulation of DNA-templated transcription"/>
    <property type="evidence" value="ECO:0007669"/>
    <property type="project" value="InterPro"/>
</dbReference>
<dbReference type="PROSITE" id="PS50110">
    <property type="entry name" value="RESPONSE_REGULATORY"/>
    <property type="match status" value="1"/>
</dbReference>
<dbReference type="Gene3D" id="3.40.50.2300">
    <property type="match status" value="1"/>
</dbReference>
<feature type="DNA-binding region" description="OmpR/PhoB-type" evidence="6">
    <location>
        <begin position="127"/>
        <end position="226"/>
    </location>
</feature>
<dbReference type="RefSeq" id="WP_067699838.1">
    <property type="nucleotide sequence ID" value="NZ_LLZH01000294.1"/>
</dbReference>
<evidence type="ECO:0000256" key="4">
    <source>
        <dbReference type="ARBA" id="ARBA00023163"/>
    </source>
</evidence>
<keyword evidence="1 5" id="KW-0597">Phosphoprotein</keyword>
<evidence type="ECO:0000256" key="5">
    <source>
        <dbReference type="PROSITE-ProRule" id="PRU00169"/>
    </source>
</evidence>
<evidence type="ECO:0000256" key="3">
    <source>
        <dbReference type="ARBA" id="ARBA00023125"/>
    </source>
</evidence>
<dbReference type="EMBL" id="LLZH01000294">
    <property type="protein sequence ID" value="KUL27909.1"/>
    <property type="molecule type" value="Genomic_DNA"/>
</dbReference>
<dbReference type="PANTHER" id="PTHR48111">
    <property type="entry name" value="REGULATOR OF RPOS"/>
    <property type="match status" value="1"/>
</dbReference>
<dbReference type="SMART" id="SM00862">
    <property type="entry name" value="Trans_reg_C"/>
    <property type="match status" value="1"/>
</dbReference>
<dbReference type="PANTHER" id="PTHR48111:SF4">
    <property type="entry name" value="DNA-BINDING DUAL TRANSCRIPTIONAL REGULATOR OMPR"/>
    <property type="match status" value="1"/>
</dbReference>
<evidence type="ECO:0000256" key="1">
    <source>
        <dbReference type="ARBA" id="ARBA00022553"/>
    </source>
</evidence>
<gene>
    <name evidence="9" type="ORF">ADL15_33565</name>
</gene>
<proteinExistence type="predicted"/>
<evidence type="ECO:0000256" key="6">
    <source>
        <dbReference type="PROSITE-ProRule" id="PRU01091"/>
    </source>
</evidence>
<keyword evidence="10" id="KW-1185">Reference proteome</keyword>
<comment type="caution">
    <text evidence="9">The sequence shown here is derived from an EMBL/GenBank/DDBJ whole genome shotgun (WGS) entry which is preliminary data.</text>
</comment>
<accession>A0A117MP14</accession>
<evidence type="ECO:0000313" key="9">
    <source>
        <dbReference type="EMBL" id="KUL27909.1"/>
    </source>
</evidence>
<dbReference type="InterPro" id="IPR036388">
    <property type="entry name" value="WH-like_DNA-bd_sf"/>
</dbReference>